<organism evidence="1 2">
    <name type="scientific">Thelephora ganbajun</name>
    <name type="common">Ganba fungus</name>
    <dbReference type="NCBI Taxonomy" id="370292"/>
    <lineage>
        <taxon>Eukaryota</taxon>
        <taxon>Fungi</taxon>
        <taxon>Dikarya</taxon>
        <taxon>Basidiomycota</taxon>
        <taxon>Agaricomycotina</taxon>
        <taxon>Agaricomycetes</taxon>
        <taxon>Thelephorales</taxon>
        <taxon>Thelephoraceae</taxon>
        <taxon>Thelephora</taxon>
    </lineage>
</organism>
<sequence>GHGYTGEYYSRMSLDQAPWCPCSVDGAPVYQTRLHILRECNRYATQRHILLEAIPDIFDPSWQPHLLASPSSLPAFTTFLRKSGAFTKLGIPFHLNLILPPPRDPKPP</sequence>
<proteinExistence type="predicted"/>
<comment type="caution">
    <text evidence="1">The sequence shown here is derived from an EMBL/GenBank/DDBJ whole genome shotgun (WGS) entry which is preliminary data.</text>
</comment>
<accession>A0ACB6ZGL5</accession>
<evidence type="ECO:0000313" key="2">
    <source>
        <dbReference type="Proteomes" id="UP000886501"/>
    </source>
</evidence>
<evidence type="ECO:0000313" key="1">
    <source>
        <dbReference type="EMBL" id="KAF9648752.1"/>
    </source>
</evidence>
<reference evidence="1" key="2">
    <citation type="journal article" date="2020" name="Nat. Commun.">
        <title>Large-scale genome sequencing of mycorrhizal fungi provides insights into the early evolution of symbiotic traits.</title>
        <authorList>
            <person name="Miyauchi S."/>
            <person name="Kiss E."/>
            <person name="Kuo A."/>
            <person name="Drula E."/>
            <person name="Kohler A."/>
            <person name="Sanchez-Garcia M."/>
            <person name="Morin E."/>
            <person name="Andreopoulos B."/>
            <person name="Barry K.W."/>
            <person name="Bonito G."/>
            <person name="Buee M."/>
            <person name="Carver A."/>
            <person name="Chen C."/>
            <person name="Cichocki N."/>
            <person name="Clum A."/>
            <person name="Culley D."/>
            <person name="Crous P.W."/>
            <person name="Fauchery L."/>
            <person name="Girlanda M."/>
            <person name="Hayes R.D."/>
            <person name="Keri Z."/>
            <person name="LaButti K."/>
            <person name="Lipzen A."/>
            <person name="Lombard V."/>
            <person name="Magnuson J."/>
            <person name="Maillard F."/>
            <person name="Murat C."/>
            <person name="Nolan M."/>
            <person name="Ohm R.A."/>
            <person name="Pangilinan J."/>
            <person name="Pereira M.F."/>
            <person name="Perotto S."/>
            <person name="Peter M."/>
            <person name="Pfister S."/>
            <person name="Riley R."/>
            <person name="Sitrit Y."/>
            <person name="Stielow J.B."/>
            <person name="Szollosi G."/>
            <person name="Zifcakova L."/>
            <person name="Stursova M."/>
            <person name="Spatafora J.W."/>
            <person name="Tedersoo L."/>
            <person name="Vaario L.M."/>
            <person name="Yamada A."/>
            <person name="Yan M."/>
            <person name="Wang P."/>
            <person name="Xu J."/>
            <person name="Bruns T."/>
            <person name="Baldrian P."/>
            <person name="Vilgalys R."/>
            <person name="Dunand C."/>
            <person name="Henrissat B."/>
            <person name="Grigoriev I.V."/>
            <person name="Hibbett D."/>
            <person name="Nagy L.G."/>
            <person name="Martin F.M."/>
        </authorList>
    </citation>
    <scope>NUCLEOTIDE SEQUENCE</scope>
    <source>
        <strain evidence="1">P2</strain>
    </source>
</reference>
<protein>
    <submittedName>
        <fullName evidence="1">Uncharacterized protein</fullName>
    </submittedName>
</protein>
<dbReference type="EMBL" id="MU118008">
    <property type="protein sequence ID" value="KAF9648752.1"/>
    <property type="molecule type" value="Genomic_DNA"/>
</dbReference>
<reference evidence="1" key="1">
    <citation type="submission" date="2019-10" db="EMBL/GenBank/DDBJ databases">
        <authorList>
            <consortium name="DOE Joint Genome Institute"/>
            <person name="Kuo A."/>
            <person name="Miyauchi S."/>
            <person name="Kiss E."/>
            <person name="Drula E."/>
            <person name="Kohler A."/>
            <person name="Sanchez-Garcia M."/>
            <person name="Andreopoulos B."/>
            <person name="Barry K.W."/>
            <person name="Bonito G."/>
            <person name="Buee M."/>
            <person name="Carver A."/>
            <person name="Chen C."/>
            <person name="Cichocki N."/>
            <person name="Clum A."/>
            <person name="Culley D."/>
            <person name="Crous P.W."/>
            <person name="Fauchery L."/>
            <person name="Girlanda M."/>
            <person name="Hayes R."/>
            <person name="Keri Z."/>
            <person name="Labutti K."/>
            <person name="Lipzen A."/>
            <person name="Lombard V."/>
            <person name="Magnuson J."/>
            <person name="Maillard F."/>
            <person name="Morin E."/>
            <person name="Murat C."/>
            <person name="Nolan M."/>
            <person name="Ohm R."/>
            <person name="Pangilinan J."/>
            <person name="Pereira M."/>
            <person name="Perotto S."/>
            <person name="Peter M."/>
            <person name="Riley R."/>
            <person name="Sitrit Y."/>
            <person name="Stielow B."/>
            <person name="Szollosi G."/>
            <person name="Zifcakova L."/>
            <person name="Stursova M."/>
            <person name="Spatafora J.W."/>
            <person name="Tedersoo L."/>
            <person name="Vaario L.-M."/>
            <person name="Yamada A."/>
            <person name="Yan M."/>
            <person name="Wang P."/>
            <person name="Xu J."/>
            <person name="Bruns T."/>
            <person name="Baldrian P."/>
            <person name="Vilgalys R."/>
            <person name="Henrissat B."/>
            <person name="Grigoriev I.V."/>
            <person name="Hibbett D."/>
            <person name="Nagy L.G."/>
            <person name="Martin F.M."/>
        </authorList>
    </citation>
    <scope>NUCLEOTIDE SEQUENCE</scope>
    <source>
        <strain evidence="1">P2</strain>
    </source>
</reference>
<feature type="non-terminal residue" evidence="1">
    <location>
        <position position="1"/>
    </location>
</feature>
<gene>
    <name evidence="1" type="ORF">BDM02DRAFT_3095874</name>
</gene>
<dbReference type="Proteomes" id="UP000886501">
    <property type="component" value="Unassembled WGS sequence"/>
</dbReference>
<name>A0ACB6ZGL5_THEGA</name>
<keyword evidence="2" id="KW-1185">Reference proteome</keyword>